<sequence>RILGVALLIVIACLFKMFDAFLLSLPVLHGAVANPIFAFIMEGAAFLVLITIINAKLKQKKAGQAILGGLAALLAVNLFPLVKYATGIPACVFPGTGYPLSLYYAPLAVSLSLVTVPLGFLVGAQIEAFETKFEGATLSRKLRYFASPVTLILCLAIVLLIRLI</sequence>
<feature type="non-terminal residue" evidence="2">
    <location>
        <position position="1"/>
    </location>
</feature>
<keyword evidence="1" id="KW-0472">Membrane</keyword>
<dbReference type="AlphaFoldDB" id="X1MNZ5"/>
<keyword evidence="1" id="KW-1133">Transmembrane helix</keyword>
<organism evidence="2">
    <name type="scientific">marine sediment metagenome</name>
    <dbReference type="NCBI Taxonomy" id="412755"/>
    <lineage>
        <taxon>unclassified sequences</taxon>
        <taxon>metagenomes</taxon>
        <taxon>ecological metagenomes</taxon>
    </lineage>
</organism>
<keyword evidence="1" id="KW-0812">Transmembrane</keyword>
<reference evidence="2" key="1">
    <citation type="journal article" date="2014" name="Front. Microbiol.">
        <title>High frequency of phylogenetically diverse reductive dehalogenase-homologous genes in deep subseafloor sedimentary metagenomes.</title>
        <authorList>
            <person name="Kawai M."/>
            <person name="Futagami T."/>
            <person name="Toyoda A."/>
            <person name="Takaki Y."/>
            <person name="Nishi S."/>
            <person name="Hori S."/>
            <person name="Arai W."/>
            <person name="Tsubouchi T."/>
            <person name="Morono Y."/>
            <person name="Uchiyama I."/>
            <person name="Ito T."/>
            <person name="Fujiyama A."/>
            <person name="Inagaki F."/>
            <person name="Takami H."/>
        </authorList>
    </citation>
    <scope>NUCLEOTIDE SEQUENCE</scope>
    <source>
        <strain evidence="2">Expedition CK06-06</strain>
    </source>
</reference>
<dbReference type="EMBL" id="BARV01032323">
    <property type="protein sequence ID" value="GAI33367.1"/>
    <property type="molecule type" value="Genomic_DNA"/>
</dbReference>
<evidence type="ECO:0000256" key="1">
    <source>
        <dbReference type="SAM" id="Phobius"/>
    </source>
</evidence>
<protein>
    <submittedName>
        <fullName evidence="2">Uncharacterized protein</fullName>
    </submittedName>
</protein>
<evidence type="ECO:0000313" key="2">
    <source>
        <dbReference type="EMBL" id="GAI33367.1"/>
    </source>
</evidence>
<comment type="caution">
    <text evidence="2">The sequence shown here is derived from an EMBL/GenBank/DDBJ whole genome shotgun (WGS) entry which is preliminary data.</text>
</comment>
<feature type="transmembrane region" description="Helical" evidence="1">
    <location>
        <begin position="144"/>
        <end position="163"/>
    </location>
</feature>
<feature type="transmembrane region" description="Helical" evidence="1">
    <location>
        <begin position="36"/>
        <end position="53"/>
    </location>
</feature>
<name>X1MNZ5_9ZZZZ</name>
<gene>
    <name evidence="2" type="ORF">S06H3_50986</name>
</gene>
<proteinExistence type="predicted"/>
<feature type="transmembrane region" description="Helical" evidence="1">
    <location>
        <begin position="65"/>
        <end position="82"/>
    </location>
</feature>
<feature type="transmembrane region" description="Helical" evidence="1">
    <location>
        <begin position="102"/>
        <end position="123"/>
    </location>
</feature>
<accession>X1MNZ5</accession>